<dbReference type="SUPFAM" id="SSF116922">
    <property type="entry name" value="YugE-like"/>
    <property type="match status" value="1"/>
</dbReference>
<dbReference type="InterPro" id="IPR015053">
    <property type="entry name" value="DUF1871"/>
</dbReference>
<name>A0A6M0H6T0_9CLOT</name>
<protein>
    <submittedName>
        <fullName evidence="1">DUF1871 family protein</fullName>
    </submittedName>
</protein>
<dbReference type="Pfam" id="PF08958">
    <property type="entry name" value="DUF1871"/>
    <property type="match status" value="1"/>
</dbReference>
<keyword evidence="2" id="KW-1185">Reference proteome</keyword>
<dbReference type="AlphaFoldDB" id="A0A6M0H6T0"/>
<dbReference type="Gene3D" id="1.10.340.20">
    <property type="entry name" value="Apc36109-like domain"/>
    <property type="match status" value="1"/>
</dbReference>
<gene>
    <name evidence="1" type="ORF">G3M99_16645</name>
</gene>
<evidence type="ECO:0000313" key="1">
    <source>
        <dbReference type="EMBL" id="NEU06436.1"/>
    </source>
</evidence>
<dbReference type="RefSeq" id="WP_199870860.1">
    <property type="nucleotide sequence ID" value="NZ_JAAGPU010000045.1"/>
</dbReference>
<sequence>MTFYDIKKIIDKWDPLGLLDTAPNDEYDYETEQIFNFIKNTDNKETDVLANKIMKIFLFFFEDAFRNSYNECLNVAKEILLIK</sequence>
<organism evidence="1 2">
    <name type="scientific">Clostridium senegalense</name>
    <dbReference type="NCBI Taxonomy" id="1465809"/>
    <lineage>
        <taxon>Bacteria</taxon>
        <taxon>Bacillati</taxon>
        <taxon>Bacillota</taxon>
        <taxon>Clostridia</taxon>
        <taxon>Eubacteriales</taxon>
        <taxon>Clostridiaceae</taxon>
        <taxon>Clostridium</taxon>
    </lineage>
</organism>
<dbReference type="InterPro" id="IPR023162">
    <property type="entry name" value="Apc36109-like_dom_sf"/>
</dbReference>
<evidence type="ECO:0000313" key="2">
    <source>
        <dbReference type="Proteomes" id="UP000481872"/>
    </source>
</evidence>
<dbReference type="Proteomes" id="UP000481872">
    <property type="component" value="Unassembled WGS sequence"/>
</dbReference>
<comment type="caution">
    <text evidence="1">The sequence shown here is derived from an EMBL/GenBank/DDBJ whole genome shotgun (WGS) entry which is preliminary data.</text>
</comment>
<proteinExistence type="predicted"/>
<accession>A0A6M0H6T0</accession>
<dbReference type="EMBL" id="JAAGPU010000045">
    <property type="protein sequence ID" value="NEU06436.1"/>
    <property type="molecule type" value="Genomic_DNA"/>
</dbReference>
<reference evidence="1 2" key="1">
    <citation type="submission" date="2020-02" db="EMBL/GenBank/DDBJ databases">
        <title>Genome assembly of a novel Clostridium senegalense strain.</title>
        <authorList>
            <person name="Gupta T.B."/>
            <person name="Jauregui R."/>
            <person name="Maclean P."/>
            <person name="Nawarathana A."/>
            <person name="Brightwell G."/>
        </authorList>
    </citation>
    <scope>NUCLEOTIDE SEQUENCE [LARGE SCALE GENOMIC DNA]</scope>
    <source>
        <strain evidence="1 2">AGRFS4</strain>
    </source>
</reference>